<evidence type="ECO:0000313" key="3">
    <source>
        <dbReference type="Proteomes" id="UP000712281"/>
    </source>
</evidence>
<feature type="compositionally biased region" description="Basic and acidic residues" evidence="1">
    <location>
        <begin position="195"/>
        <end position="207"/>
    </location>
</feature>
<gene>
    <name evidence="2" type="ORF">F2Q68_00044116</name>
</gene>
<feature type="region of interest" description="Disordered" evidence="1">
    <location>
        <begin position="321"/>
        <end position="352"/>
    </location>
</feature>
<dbReference type="EMBL" id="QGKW02000276">
    <property type="protein sequence ID" value="KAF2606366.1"/>
    <property type="molecule type" value="Genomic_DNA"/>
</dbReference>
<dbReference type="Proteomes" id="UP000712281">
    <property type="component" value="Unassembled WGS sequence"/>
</dbReference>
<feature type="region of interest" description="Disordered" evidence="1">
    <location>
        <begin position="186"/>
        <end position="274"/>
    </location>
</feature>
<dbReference type="AlphaFoldDB" id="A0A8S9LLZ5"/>
<feature type="compositionally biased region" description="Basic and acidic residues" evidence="1">
    <location>
        <begin position="327"/>
        <end position="342"/>
    </location>
</feature>
<organism evidence="2 3">
    <name type="scientific">Brassica cretica</name>
    <name type="common">Mustard</name>
    <dbReference type="NCBI Taxonomy" id="69181"/>
    <lineage>
        <taxon>Eukaryota</taxon>
        <taxon>Viridiplantae</taxon>
        <taxon>Streptophyta</taxon>
        <taxon>Embryophyta</taxon>
        <taxon>Tracheophyta</taxon>
        <taxon>Spermatophyta</taxon>
        <taxon>Magnoliopsida</taxon>
        <taxon>eudicotyledons</taxon>
        <taxon>Gunneridae</taxon>
        <taxon>Pentapetalae</taxon>
        <taxon>rosids</taxon>
        <taxon>malvids</taxon>
        <taxon>Brassicales</taxon>
        <taxon>Brassicaceae</taxon>
        <taxon>Brassiceae</taxon>
        <taxon>Brassica</taxon>
    </lineage>
</organism>
<reference evidence="2" key="1">
    <citation type="submission" date="2019-12" db="EMBL/GenBank/DDBJ databases">
        <title>Genome sequencing and annotation of Brassica cretica.</title>
        <authorList>
            <person name="Studholme D.J."/>
            <person name="Sarris P.F."/>
        </authorList>
    </citation>
    <scope>NUCLEOTIDE SEQUENCE</scope>
    <source>
        <strain evidence="2">PFS-001/15</strain>
        <tissue evidence="2">Leaf</tissue>
    </source>
</reference>
<name>A0A8S9LLZ5_BRACR</name>
<accession>A0A8S9LLZ5</accession>
<evidence type="ECO:0000256" key="1">
    <source>
        <dbReference type="SAM" id="MobiDB-lite"/>
    </source>
</evidence>
<proteinExistence type="predicted"/>
<evidence type="ECO:0000313" key="2">
    <source>
        <dbReference type="EMBL" id="KAF2606366.1"/>
    </source>
</evidence>
<feature type="compositionally biased region" description="Basic and acidic residues" evidence="1">
    <location>
        <begin position="239"/>
        <end position="259"/>
    </location>
</feature>
<feature type="compositionally biased region" description="Basic and acidic residues" evidence="1">
    <location>
        <begin position="215"/>
        <end position="230"/>
    </location>
</feature>
<protein>
    <submittedName>
        <fullName evidence="2">Uncharacterized protein</fullName>
    </submittedName>
</protein>
<sequence>MTSSSVEKFGMFRGLLSLQSGPCNLFQIFDMLNAEAYSPLPILMLPVPSVVLGVMVNGRLVVLDRGMVMDGVRMDRVMDGIRVEMVMDDVMVRMVVFMTQVRVDVVIDGVRVDRTVEDELFPSRSRTLLKMKAVSQMGQINNKTAVIKKTKKDLLPFKGRIKLKGGNDVPQPMDQYMEPAQYGDKDVLNNSTEVHPSDRTRQTDRAVYRINPRTSGKEHWLEPRPDDRTYRTRARLSRPSKDHSRARLSLGREEPEDGHTFPPGRPSRQSRTCPYLYPVHASGSMNLDSSRRDVSPGILDFVDEKQRTDYVSSGGAASFGWEECYSEEERRQRHEETGKSDELTPETSLRQR</sequence>
<comment type="caution">
    <text evidence="2">The sequence shown here is derived from an EMBL/GenBank/DDBJ whole genome shotgun (WGS) entry which is preliminary data.</text>
</comment>